<sequence length="111" mass="12687">MDTLENYCQIIQKVLAQYTKISYANVDVQNEAIFDQTNDRYCVISGGWDEVRRIHGCLIHIDVINGKVWIQRDDTEDGIAYELENAGIPKSSIVLGFKNPDVRQYTEYAVA</sequence>
<gene>
    <name evidence="1" type="ORF">PN36_25740</name>
</gene>
<dbReference type="Gene3D" id="3.30.310.110">
    <property type="entry name" value="XisI-like"/>
    <property type="match status" value="1"/>
</dbReference>
<proteinExistence type="predicted"/>
<reference evidence="1 2" key="1">
    <citation type="journal article" date="2016" name="Front. Microbiol.">
        <title>Single-Cell (Meta-)Genomics of a Dimorphic Candidatus Thiomargarita nelsonii Reveals Genomic Plasticity.</title>
        <authorList>
            <person name="Flood B.E."/>
            <person name="Fliss P."/>
            <person name="Jones D.S."/>
            <person name="Dick G.J."/>
            <person name="Jain S."/>
            <person name="Kaster A.K."/>
            <person name="Winkel M."/>
            <person name="Mussmann M."/>
            <person name="Bailey J."/>
        </authorList>
    </citation>
    <scope>NUCLEOTIDE SEQUENCE [LARGE SCALE GENOMIC DNA]</scope>
    <source>
        <strain evidence="1">Hydrate Ridge</strain>
    </source>
</reference>
<dbReference type="SUPFAM" id="SSF143847">
    <property type="entry name" value="XisI-like"/>
    <property type="match status" value="1"/>
</dbReference>
<dbReference type="InterPro" id="IPR035943">
    <property type="entry name" value="XisI-like_sf"/>
</dbReference>
<dbReference type="InterPro" id="IPR014968">
    <property type="entry name" value="XisI"/>
</dbReference>
<dbReference type="AlphaFoldDB" id="A0A4E0RF52"/>
<evidence type="ECO:0000313" key="1">
    <source>
        <dbReference type="EMBL" id="TGO02396.1"/>
    </source>
</evidence>
<name>A0A4E0RF52_9GAMM</name>
<organism evidence="1 2">
    <name type="scientific">Candidatus Thiomargarita nelsonii</name>
    <dbReference type="NCBI Taxonomy" id="1003181"/>
    <lineage>
        <taxon>Bacteria</taxon>
        <taxon>Pseudomonadati</taxon>
        <taxon>Pseudomonadota</taxon>
        <taxon>Gammaproteobacteria</taxon>
        <taxon>Thiotrichales</taxon>
        <taxon>Thiotrichaceae</taxon>
        <taxon>Thiomargarita</taxon>
    </lineage>
</organism>
<dbReference type="CDD" id="cd16382">
    <property type="entry name" value="XisI-like"/>
    <property type="match status" value="1"/>
</dbReference>
<protein>
    <submittedName>
        <fullName evidence="1">FdxN element excision controlling factor protein</fullName>
    </submittedName>
</protein>
<keyword evidence="2" id="KW-1185">Reference proteome</keyword>
<dbReference type="Proteomes" id="UP000030428">
    <property type="component" value="Unassembled WGS sequence"/>
</dbReference>
<accession>A0A4E0RF52</accession>
<dbReference type="Pfam" id="PF08869">
    <property type="entry name" value="XisI"/>
    <property type="match status" value="1"/>
</dbReference>
<comment type="caution">
    <text evidence="1">The sequence shown here is derived from an EMBL/GenBank/DDBJ whole genome shotgun (WGS) entry which is preliminary data.</text>
</comment>
<evidence type="ECO:0000313" key="2">
    <source>
        <dbReference type="Proteomes" id="UP000030428"/>
    </source>
</evidence>
<dbReference type="EMBL" id="JSZA02000144">
    <property type="protein sequence ID" value="TGO02396.1"/>
    <property type="molecule type" value="Genomic_DNA"/>
</dbReference>